<organism evidence="2">
    <name type="scientific">hydrothermal vent metagenome</name>
    <dbReference type="NCBI Taxonomy" id="652676"/>
    <lineage>
        <taxon>unclassified sequences</taxon>
        <taxon>metagenomes</taxon>
        <taxon>ecological metagenomes</taxon>
    </lineage>
</organism>
<keyword evidence="1" id="KW-0472">Membrane</keyword>
<accession>A0A3B0X1Z5</accession>
<protein>
    <submittedName>
        <fullName evidence="2">Uncharacterized protein</fullName>
    </submittedName>
</protein>
<evidence type="ECO:0000313" key="2">
    <source>
        <dbReference type="EMBL" id="VAW55529.1"/>
    </source>
</evidence>
<feature type="transmembrane region" description="Helical" evidence="1">
    <location>
        <begin position="12"/>
        <end position="45"/>
    </location>
</feature>
<reference evidence="2" key="1">
    <citation type="submission" date="2018-06" db="EMBL/GenBank/DDBJ databases">
        <authorList>
            <person name="Zhirakovskaya E."/>
        </authorList>
    </citation>
    <scope>NUCLEOTIDE SEQUENCE</scope>
</reference>
<gene>
    <name evidence="2" type="ORF">MNBD_GAMMA05-2103</name>
</gene>
<proteinExistence type="predicted"/>
<sequence length="61" mass="6880">MLPKMLYELLPYLYLSVGAGGFIINSAIVFVASVSLIMAGVLVLMMRISYRRGIKQYRHQS</sequence>
<dbReference type="EMBL" id="UOFE01000049">
    <property type="protein sequence ID" value="VAW55529.1"/>
    <property type="molecule type" value="Genomic_DNA"/>
</dbReference>
<name>A0A3B0X1Z5_9ZZZZ</name>
<keyword evidence="1" id="KW-0812">Transmembrane</keyword>
<keyword evidence="1" id="KW-1133">Transmembrane helix</keyword>
<evidence type="ECO:0000256" key="1">
    <source>
        <dbReference type="SAM" id="Phobius"/>
    </source>
</evidence>
<dbReference type="AlphaFoldDB" id="A0A3B0X1Z5"/>